<dbReference type="Pfam" id="PF01423">
    <property type="entry name" value="LSM"/>
    <property type="match status" value="1"/>
</dbReference>
<feature type="transmembrane region" description="Helical" evidence="11">
    <location>
        <begin position="53"/>
        <end position="75"/>
    </location>
</feature>
<keyword evidence="7 10" id="KW-0539">Nucleus</keyword>
<gene>
    <name evidence="14" type="primary">LOC101496464</name>
</gene>
<dbReference type="PANTHER" id="PTHR11021:SF0">
    <property type="entry name" value="SMALL NUCLEAR RIBONUCLEOPROTEIN F"/>
    <property type="match status" value="1"/>
</dbReference>
<keyword evidence="6 10" id="KW-0508">mRNA splicing</keyword>
<dbReference type="GO" id="GO:0000398">
    <property type="term" value="P:mRNA splicing, via spliceosome"/>
    <property type="evidence" value="ECO:0007669"/>
    <property type="project" value="InterPro"/>
</dbReference>
<dbReference type="InterPro" id="IPR001163">
    <property type="entry name" value="Sm_dom_euk/arc"/>
</dbReference>
<evidence type="ECO:0000256" key="10">
    <source>
        <dbReference type="PIRNR" id="PIRNR006609"/>
    </source>
</evidence>
<evidence type="ECO:0000256" key="9">
    <source>
        <dbReference type="ARBA" id="ARBA00030144"/>
    </source>
</evidence>
<keyword evidence="4 10" id="KW-0747">Spliceosome</keyword>
<dbReference type="InterPro" id="IPR010920">
    <property type="entry name" value="LSM_dom_sf"/>
</dbReference>
<keyword evidence="3 10" id="KW-0507">mRNA processing</keyword>
<evidence type="ECO:0000256" key="5">
    <source>
        <dbReference type="ARBA" id="ARBA00022884"/>
    </source>
</evidence>
<keyword evidence="13" id="KW-1185">Reference proteome</keyword>
<evidence type="ECO:0000256" key="3">
    <source>
        <dbReference type="ARBA" id="ARBA00022664"/>
    </source>
</evidence>
<keyword evidence="8 10" id="KW-0687">Ribonucleoprotein</keyword>
<dbReference type="CDD" id="cd01722">
    <property type="entry name" value="Sm_F"/>
    <property type="match status" value="1"/>
</dbReference>
<dbReference type="InterPro" id="IPR047575">
    <property type="entry name" value="Sm"/>
</dbReference>
<dbReference type="GO" id="GO:0034715">
    <property type="term" value="C:pICln-Sm protein complex"/>
    <property type="evidence" value="ECO:0007669"/>
    <property type="project" value="TreeGrafter"/>
</dbReference>
<dbReference type="PROSITE" id="PS52002">
    <property type="entry name" value="SM"/>
    <property type="match status" value="1"/>
</dbReference>
<evidence type="ECO:0000259" key="12">
    <source>
        <dbReference type="PROSITE" id="PS52002"/>
    </source>
</evidence>
<evidence type="ECO:0000256" key="1">
    <source>
        <dbReference type="ARBA" id="ARBA00004123"/>
    </source>
</evidence>
<evidence type="ECO:0000313" key="14">
    <source>
        <dbReference type="RefSeq" id="XP_012573321.1"/>
    </source>
</evidence>
<evidence type="ECO:0000256" key="7">
    <source>
        <dbReference type="ARBA" id="ARBA00023242"/>
    </source>
</evidence>
<dbReference type="Proteomes" id="UP000087171">
    <property type="component" value="Chromosome Ca7"/>
</dbReference>
<comment type="similarity">
    <text evidence="2 10">Belongs to the snRNP Sm proteins family. SmF/LSm6 subfamily.</text>
</comment>
<accession>A0A1S3EEE1</accession>
<evidence type="ECO:0000256" key="2">
    <source>
        <dbReference type="ARBA" id="ARBA00007927"/>
    </source>
</evidence>
<evidence type="ECO:0000256" key="6">
    <source>
        <dbReference type="ARBA" id="ARBA00023187"/>
    </source>
</evidence>
<dbReference type="AlphaFoldDB" id="A0A1S3EEE1"/>
<dbReference type="GO" id="GO:0003723">
    <property type="term" value="F:RNA binding"/>
    <property type="evidence" value="ECO:0007669"/>
    <property type="project" value="UniProtKB-UniRule"/>
</dbReference>
<comment type="subcellular location">
    <subcellularLocation>
        <location evidence="1 10">Nucleus</location>
    </subcellularLocation>
</comment>
<keyword evidence="5 10" id="KW-0694">RNA-binding</keyword>
<keyword evidence="11" id="KW-1133">Transmembrane helix</keyword>
<proteinExistence type="inferred from homology"/>
<dbReference type="GO" id="GO:0005685">
    <property type="term" value="C:U1 snRNP"/>
    <property type="evidence" value="ECO:0007669"/>
    <property type="project" value="TreeGrafter"/>
</dbReference>
<dbReference type="GO" id="GO:0071013">
    <property type="term" value="C:catalytic step 2 spliceosome"/>
    <property type="evidence" value="ECO:0007669"/>
    <property type="project" value="TreeGrafter"/>
</dbReference>
<reference evidence="13" key="1">
    <citation type="journal article" date="2013" name="Nat. Biotechnol.">
        <title>Draft genome sequence of chickpea (Cicer arietinum) provides a resource for trait improvement.</title>
        <authorList>
            <person name="Varshney R.K."/>
            <person name="Song C."/>
            <person name="Saxena R.K."/>
            <person name="Azam S."/>
            <person name="Yu S."/>
            <person name="Sharpe A.G."/>
            <person name="Cannon S."/>
            <person name="Baek J."/>
            <person name="Rosen B.D."/>
            <person name="Tar'an B."/>
            <person name="Millan T."/>
            <person name="Zhang X."/>
            <person name="Ramsay L.D."/>
            <person name="Iwata A."/>
            <person name="Wang Y."/>
            <person name="Nelson W."/>
            <person name="Farmer A.D."/>
            <person name="Gaur P.M."/>
            <person name="Soderlund C."/>
            <person name="Penmetsa R.V."/>
            <person name="Xu C."/>
            <person name="Bharti A.K."/>
            <person name="He W."/>
            <person name="Winter P."/>
            <person name="Zhao S."/>
            <person name="Hane J.K."/>
            <person name="Carrasquilla-Garcia N."/>
            <person name="Condie J.A."/>
            <person name="Upadhyaya H.D."/>
            <person name="Luo M.C."/>
            <person name="Thudi M."/>
            <person name="Gowda C.L."/>
            <person name="Singh N.P."/>
            <person name="Lichtenzveig J."/>
            <person name="Gali K.K."/>
            <person name="Rubio J."/>
            <person name="Nadarajan N."/>
            <person name="Dolezel J."/>
            <person name="Bansal K.C."/>
            <person name="Xu X."/>
            <person name="Edwards D."/>
            <person name="Zhang G."/>
            <person name="Kahl G."/>
            <person name="Gil J."/>
            <person name="Singh K.B."/>
            <person name="Datta S.K."/>
            <person name="Jackson S.A."/>
            <person name="Wang J."/>
            <person name="Cook D.R."/>
        </authorList>
    </citation>
    <scope>NUCLEOTIDE SEQUENCE [LARGE SCALE GENOMIC DNA]</scope>
    <source>
        <strain evidence="13">cv. CDC Frontier</strain>
    </source>
</reference>
<dbReference type="OrthoDB" id="409625at2759"/>
<reference evidence="14" key="2">
    <citation type="submission" date="2025-08" db="UniProtKB">
        <authorList>
            <consortium name="RefSeq"/>
        </authorList>
    </citation>
    <scope>IDENTIFICATION</scope>
    <source>
        <tissue evidence="14">Etiolated seedlings</tissue>
    </source>
</reference>
<dbReference type="STRING" id="3827.A0A1S3EEE1"/>
<protein>
    <recommendedName>
        <fullName evidence="9">Sm protein F</fullName>
    </recommendedName>
</protein>
<dbReference type="InterPro" id="IPR034100">
    <property type="entry name" value="Sm_F"/>
</dbReference>
<evidence type="ECO:0000256" key="4">
    <source>
        <dbReference type="ARBA" id="ARBA00022728"/>
    </source>
</evidence>
<evidence type="ECO:0000313" key="13">
    <source>
        <dbReference type="Proteomes" id="UP000087171"/>
    </source>
</evidence>
<organism evidence="13 14">
    <name type="scientific">Cicer arietinum</name>
    <name type="common">Chickpea</name>
    <name type="synonym">Garbanzo</name>
    <dbReference type="NCBI Taxonomy" id="3827"/>
    <lineage>
        <taxon>Eukaryota</taxon>
        <taxon>Viridiplantae</taxon>
        <taxon>Streptophyta</taxon>
        <taxon>Embryophyta</taxon>
        <taxon>Tracheophyta</taxon>
        <taxon>Spermatophyta</taxon>
        <taxon>Magnoliopsida</taxon>
        <taxon>eudicotyledons</taxon>
        <taxon>Gunneridae</taxon>
        <taxon>Pentapetalae</taxon>
        <taxon>rosids</taxon>
        <taxon>fabids</taxon>
        <taxon>Fabales</taxon>
        <taxon>Fabaceae</taxon>
        <taxon>Papilionoideae</taxon>
        <taxon>50 kb inversion clade</taxon>
        <taxon>NPAAA clade</taxon>
        <taxon>Hologalegina</taxon>
        <taxon>IRL clade</taxon>
        <taxon>Cicereae</taxon>
        <taxon>Cicer</taxon>
    </lineage>
</organism>
<keyword evidence="11" id="KW-0472">Membrane</keyword>
<dbReference type="Gene3D" id="2.30.30.100">
    <property type="match status" value="1"/>
</dbReference>
<name>A0A1S3EEE1_CICAR</name>
<keyword evidence="11" id="KW-0812">Transmembrane</keyword>
<evidence type="ECO:0000256" key="8">
    <source>
        <dbReference type="ARBA" id="ARBA00023274"/>
    </source>
</evidence>
<dbReference type="SUPFAM" id="SSF50182">
    <property type="entry name" value="Sm-like ribonucleoproteins"/>
    <property type="match status" value="1"/>
</dbReference>
<feature type="domain" description="Sm" evidence="12">
    <location>
        <begin position="7"/>
        <end position="69"/>
    </location>
</feature>
<dbReference type="RefSeq" id="XP_012573321.1">
    <property type="nucleotide sequence ID" value="XM_012717867.2"/>
</dbReference>
<evidence type="ECO:0000256" key="11">
    <source>
        <dbReference type="SAM" id="Phobius"/>
    </source>
</evidence>
<sequence>MATIPVNPKPFLNNLTGKPVIVKLKWGMEYKGYLVSVDSYMNLQVQFQILSRVFFMIIFVWYFFALLLKLFFNIWNLCSWPTLKSTLRDHLLEI</sequence>
<dbReference type="InterPro" id="IPR016487">
    <property type="entry name" value="Lsm6/sSmF"/>
</dbReference>
<dbReference type="SMART" id="SM00651">
    <property type="entry name" value="Sm"/>
    <property type="match status" value="1"/>
</dbReference>
<dbReference type="PANTHER" id="PTHR11021">
    <property type="entry name" value="SMALL NUCLEAR RIBONUCLEOPROTEIN F SNRNP-F"/>
    <property type="match status" value="1"/>
</dbReference>